<sequence>MKLKTPFFVFLLLSSFSISAQIRGVVRDSISKEPIPFVNIWIENQEIGTTSDFDGSFAITVKEGNPNLVFSALGFYKRVVKASEAKEVFLKAAVIELDEVVVLNKKDTKEIEIGKTPNAILQTFDNGPKIEAKYFPYKESYKKTPFIKRVSIQTDCKIDESTIKIHFYAVNEDGSPGEELLNKDFLVKVKKGILRNKFDVSDFNLVIPNNGIFVAYEKLMIESNKLERQIVDPYTKREKTQKTYYPLVLYNYVERDVLYSFYGGKWNKKINEQNPKDKLTIFEPAINLILTN</sequence>
<evidence type="ECO:0000313" key="2">
    <source>
        <dbReference type="EMBL" id="MVO10601.1"/>
    </source>
</evidence>
<dbReference type="AlphaFoldDB" id="A0A6I4IUT4"/>
<dbReference type="Proteomes" id="UP000431264">
    <property type="component" value="Unassembled WGS sequence"/>
</dbReference>
<dbReference type="GO" id="GO:0004180">
    <property type="term" value="F:carboxypeptidase activity"/>
    <property type="evidence" value="ECO:0007669"/>
    <property type="project" value="UniProtKB-KW"/>
</dbReference>
<keyword evidence="1" id="KW-0732">Signal</keyword>
<name>A0A6I4IUT4_9FLAO</name>
<keyword evidence="2" id="KW-0378">Hydrolase</keyword>
<evidence type="ECO:0000256" key="1">
    <source>
        <dbReference type="SAM" id="SignalP"/>
    </source>
</evidence>
<dbReference type="OrthoDB" id="914976at2"/>
<dbReference type="RefSeq" id="WP_140999025.1">
    <property type="nucleotide sequence ID" value="NZ_VDCZ01000013.1"/>
</dbReference>
<keyword evidence="2" id="KW-0645">Protease</keyword>
<organism evidence="2 3">
    <name type="scientific">Flavobacterium profundi</name>
    <dbReference type="NCBI Taxonomy" id="1774945"/>
    <lineage>
        <taxon>Bacteria</taxon>
        <taxon>Pseudomonadati</taxon>
        <taxon>Bacteroidota</taxon>
        <taxon>Flavobacteriia</taxon>
        <taxon>Flavobacteriales</taxon>
        <taxon>Flavobacteriaceae</taxon>
        <taxon>Flavobacterium</taxon>
    </lineage>
</organism>
<protein>
    <submittedName>
        <fullName evidence="2">Carboxypeptidase-like regulatory domain-containing protein</fullName>
    </submittedName>
</protein>
<accession>A0A6I4IUT4</accession>
<keyword evidence="2" id="KW-0121">Carboxypeptidase</keyword>
<gene>
    <name evidence="2" type="ORF">GOQ30_15615</name>
</gene>
<dbReference type="Gene3D" id="2.60.40.1120">
    <property type="entry name" value="Carboxypeptidase-like, regulatory domain"/>
    <property type="match status" value="1"/>
</dbReference>
<dbReference type="Pfam" id="PF13715">
    <property type="entry name" value="CarbopepD_reg_2"/>
    <property type="match status" value="1"/>
</dbReference>
<comment type="caution">
    <text evidence="2">The sequence shown here is derived from an EMBL/GenBank/DDBJ whole genome shotgun (WGS) entry which is preliminary data.</text>
</comment>
<dbReference type="SUPFAM" id="SSF49464">
    <property type="entry name" value="Carboxypeptidase regulatory domain-like"/>
    <property type="match status" value="1"/>
</dbReference>
<dbReference type="EMBL" id="WQLW01000013">
    <property type="protein sequence ID" value="MVO10601.1"/>
    <property type="molecule type" value="Genomic_DNA"/>
</dbReference>
<feature type="chain" id="PRO_5026157226" evidence="1">
    <location>
        <begin position="21"/>
        <end position="292"/>
    </location>
</feature>
<keyword evidence="3" id="KW-1185">Reference proteome</keyword>
<feature type="signal peptide" evidence="1">
    <location>
        <begin position="1"/>
        <end position="20"/>
    </location>
</feature>
<evidence type="ECO:0000313" key="3">
    <source>
        <dbReference type="Proteomes" id="UP000431264"/>
    </source>
</evidence>
<dbReference type="InterPro" id="IPR008969">
    <property type="entry name" value="CarboxyPept-like_regulatory"/>
</dbReference>
<reference evidence="3" key="1">
    <citation type="submission" date="2019-05" db="EMBL/GenBank/DDBJ databases">
        <title>Flavobacterium profundi sp. nov., isolated from a deep-sea seamount.</title>
        <authorList>
            <person name="Zhang D.-C."/>
        </authorList>
    </citation>
    <scope>NUCLEOTIDE SEQUENCE [LARGE SCALE GENOMIC DNA]</scope>
    <source>
        <strain evidence="3">TP390</strain>
    </source>
</reference>
<proteinExistence type="predicted"/>